<keyword evidence="3" id="KW-1185">Reference proteome</keyword>
<evidence type="ECO:0000313" key="2">
    <source>
        <dbReference type="EMBL" id="NMO21745.1"/>
    </source>
</evidence>
<feature type="region of interest" description="Disordered" evidence="1">
    <location>
        <begin position="96"/>
        <end position="146"/>
    </location>
</feature>
<dbReference type="Proteomes" id="UP000518300">
    <property type="component" value="Unassembled WGS sequence"/>
</dbReference>
<dbReference type="EMBL" id="JABBJJ010000348">
    <property type="protein sequence ID" value="NMO21745.1"/>
    <property type="molecule type" value="Genomic_DNA"/>
</dbReference>
<feature type="compositionally biased region" description="Gly residues" evidence="1">
    <location>
        <begin position="1"/>
        <end position="19"/>
    </location>
</feature>
<gene>
    <name evidence="2" type="ORF">HG543_43885</name>
</gene>
<dbReference type="AlphaFoldDB" id="A0A848LUT1"/>
<feature type="region of interest" description="Disordered" evidence="1">
    <location>
        <begin position="1"/>
        <end position="39"/>
    </location>
</feature>
<protein>
    <submittedName>
        <fullName evidence="2">Uncharacterized protein</fullName>
    </submittedName>
</protein>
<proteinExistence type="predicted"/>
<evidence type="ECO:0000256" key="1">
    <source>
        <dbReference type="SAM" id="MobiDB-lite"/>
    </source>
</evidence>
<evidence type="ECO:0000313" key="3">
    <source>
        <dbReference type="Proteomes" id="UP000518300"/>
    </source>
</evidence>
<feature type="region of interest" description="Disordered" evidence="1">
    <location>
        <begin position="161"/>
        <end position="188"/>
    </location>
</feature>
<sequence>MLGAGGAGGSGGNGGGGGRPRTCSRDGLPGGAAIELTVPTTIDNRGNIWGGGGGGGGGSGCNQNAGGGGGAGYVGGAGGAGASQLSEAEELAFCGQDNGVRSGVPGTPGTTAGGIGGKSGDPWGDGSYDMIGGDGGGYGQPGQPPDACVFASLGGAAGPAIKRNGHTVNVPDGVYDTGGGRIRGPVKP</sequence>
<name>A0A848LUT1_9BACT</name>
<accession>A0A848LUT1</accession>
<organism evidence="2 3">
    <name type="scientific">Pyxidicoccus fallax</name>
    <dbReference type="NCBI Taxonomy" id="394095"/>
    <lineage>
        <taxon>Bacteria</taxon>
        <taxon>Pseudomonadati</taxon>
        <taxon>Myxococcota</taxon>
        <taxon>Myxococcia</taxon>
        <taxon>Myxococcales</taxon>
        <taxon>Cystobacterineae</taxon>
        <taxon>Myxococcaceae</taxon>
        <taxon>Pyxidicoccus</taxon>
    </lineage>
</organism>
<comment type="caution">
    <text evidence="2">The sequence shown here is derived from an EMBL/GenBank/DDBJ whole genome shotgun (WGS) entry which is preliminary data.</text>
</comment>
<reference evidence="2 3" key="1">
    <citation type="submission" date="2020-04" db="EMBL/GenBank/DDBJ databases">
        <title>Draft genome of Pyxidicoccus fallax type strain.</title>
        <authorList>
            <person name="Whitworth D.E."/>
        </authorList>
    </citation>
    <scope>NUCLEOTIDE SEQUENCE [LARGE SCALE GENOMIC DNA]</scope>
    <source>
        <strain evidence="2 3">DSM 14698</strain>
    </source>
</reference>